<keyword evidence="12" id="KW-0539">Nucleus</keyword>
<evidence type="ECO:0000256" key="4">
    <source>
        <dbReference type="ARBA" id="ARBA00022448"/>
    </source>
</evidence>
<keyword evidence="8" id="KW-1133">Transmembrane helix</keyword>
<evidence type="ECO:0000313" key="14">
    <source>
        <dbReference type="Proteomes" id="UP000815325"/>
    </source>
</evidence>
<accession>A0ABQ7H9P4</accession>
<keyword evidence="14" id="KW-1185">Reference proteome</keyword>
<evidence type="ECO:0000256" key="10">
    <source>
        <dbReference type="ARBA" id="ARBA00023132"/>
    </source>
</evidence>
<evidence type="ECO:0000256" key="1">
    <source>
        <dbReference type="ARBA" id="ARBA00004232"/>
    </source>
</evidence>
<keyword evidence="11" id="KW-0472">Membrane</keyword>
<evidence type="ECO:0000256" key="3">
    <source>
        <dbReference type="ARBA" id="ARBA00005760"/>
    </source>
</evidence>
<keyword evidence="10" id="KW-0906">Nuclear pore complex</keyword>
<comment type="subcellular location">
    <subcellularLocation>
        <location evidence="1">Nucleus membrane</location>
        <topology evidence="1">Multi-pass membrane protein</topology>
    </subcellularLocation>
    <subcellularLocation>
        <location evidence="2">Nucleus</location>
        <location evidence="2">Nuclear pore complex</location>
    </subcellularLocation>
</comment>
<comment type="similarity">
    <text evidence="3">Belongs to the NDC1 family.</text>
</comment>
<name>A0ABQ7H9P4_DUNSA</name>
<organism evidence="13 14">
    <name type="scientific">Dunaliella salina</name>
    <name type="common">Green alga</name>
    <name type="synonym">Protococcus salinus</name>
    <dbReference type="NCBI Taxonomy" id="3046"/>
    <lineage>
        <taxon>Eukaryota</taxon>
        <taxon>Viridiplantae</taxon>
        <taxon>Chlorophyta</taxon>
        <taxon>core chlorophytes</taxon>
        <taxon>Chlorophyceae</taxon>
        <taxon>CS clade</taxon>
        <taxon>Chlamydomonadales</taxon>
        <taxon>Dunaliellaceae</taxon>
        <taxon>Dunaliella</taxon>
    </lineage>
</organism>
<evidence type="ECO:0000256" key="7">
    <source>
        <dbReference type="ARBA" id="ARBA00022927"/>
    </source>
</evidence>
<evidence type="ECO:0000256" key="11">
    <source>
        <dbReference type="ARBA" id="ARBA00023136"/>
    </source>
</evidence>
<dbReference type="Proteomes" id="UP000815325">
    <property type="component" value="Unassembled WGS sequence"/>
</dbReference>
<evidence type="ECO:0000256" key="2">
    <source>
        <dbReference type="ARBA" id="ARBA00004567"/>
    </source>
</evidence>
<proteinExistence type="inferred from homology"/>
<evidence type="ECO:0000256" key="12">
    <source>
        <dbReference type="ARBA" id="ARBA00023242"/>
    </source>
</evidence>
<keyword evidence="7" id="KW-0653">Protein transport</keyword>
<reference evidence="13" key="1">
    <citation type="submission" date="2017-08" db="EMBL/GenBank/DDBJ databases">
        <authorList>
            <person name="Polle J.E."/>
            <person name="Barry K."/>
            <person name="Cushman J."/>
            <person name="Schmutz J."/>
            <person name="Tran D."/>
            <person name="Hathwaick L.T."/>
            <person name="Yim W.C."/>
            <person name="Jenkins J."/>
            <person name="Mckie-Krisberg Z.M."/>
            <person name="Prochnik S."/>
            <person name="Lindquist E."/>
            <person name="Dockter R.B."/>
            <person name="Adam C."/>
            <person name="Molina H."/>
            <person name="Bunkerborg J."/>
            <person name="Jin E."/>
            <person name="Buchheim M."/>
            <person name="Magnuson J."/>
        </authorList>
    </citation>
    <scope>NUCLEOTIDE SEQUENCE</scope>
    <source>
        <strain evidence="13">CCAP 19/18</strain>
    </source>
</reference>
<sequence>MRCCYRPGDTVRIPAGTHRLTLTCAQTDTHTQDHVLAEFAEIAEGTTAAHASQGADIFGCLRDHVLAEFAEIAEGTTAAHASRRADIFADETGRLGWTPLAGFLVEELREFAGVLGAALSAMTGANMAAAKSSASQTPRVKWNVLTATSGFGGAKVGKEQDRAAWSVRAKYYRVCFCLRALSGMTAASRAEDRFGVVLLCEPLLADVLASLLSTVLALQQYTKQESSFSSRSHPRLPRPFQRVLRLLRLPSHPTLQQVRI</sequence>
<dbReference type="EMBL" id="MU069440">
    <property type="protein sequence ID" value="KAF5843578.1"/>
    <property type="molecule type" value="Genomic_DNA"/>
</dbReference>
<evidence type="ECO:0000256" key="5">
    <source>
        <dbReference type="ARBA" id="ARBA00022692"/>
    </source>
</evidence>
<keyword evidence="9" id="KW-0811">Translocation</keyword>
<dbReference type="InterPro" id="IPR019049">
    <property type="entry name" value="Nucleoporin_prot_Ndc1/Nup"/>
</dbReference>
<evidence type="ECO:0000256" key="9">
    <source>
        <dbReference type="ARBA" id="ARBA00023010"/>
    </source>
</evidence>
<keyword evidence="6" id="KW-0509">mRNA transport</keyword>
<evidence type="ECO:0008006" key="15">
    <source>
        <dbReference type="Google" id="ProtNLM"/>
    </source>
</evidence>
<evidence type="ECO:0000313" key="13">
    <source>
        <dbReference type="EMBL" id="KAF5843578.1"/>
    </source>
</evidence>
<evidence type="ECO:0000256" key="8">
    <source>
        <dbReference type="ARBA" id="ARBA00022989"/>
    </source>
</evidence>
<gene>
    <name evidence="13" type="ORF">DUNSADRAFT_12840</name>
</gene>
<keyword evidence="4" id="KW-0813">Transport</keyword>
<dbReference type="PANTHER" id="PTHR13269:SF6">
    <property type="entry name" value="NUCLEOPORIN NDC1"/>
    <property type="match status" value="1"/>
</dbReference>
<comment type="caution">
    <text evidence="13">The sequence shown here is derived from an EMBL/GenBank/DDBJ whole genome shotgun (WGS) entry which is preliminary data.</text>
</comment>
<keyword evidence="5" id="KW-0812">Transmembrane</keyword>
<protein>
    <recommendedName>
        <fullName evidence="15">Encoded protein</fullName>
    </recommendedName>
</protein>
<evidence type="ECO:0000256" key="6">
    <source>
        <dbReference type="ARBA" id="ARBA00022816"/>
    </source>
</evidence>
<dbReference type="PANTHER" id="PTHR13269">
    <property type="entry name" value="NUCLEOPORIN NDC1"/>
    <property type="match status" value="1"/>
</dbReference>